<evidence type="ECO:0000313" key="2">
    <source>
        <dbReference type="EMBL" id="EMF57601.1"/>
    </source>
</evidence>
<proteinExistence type="predicted"/>
<sequence length="425" mass="46474">MRHRTRTTVLPYVDSVQAACPAYVSSGRGVGVLGGGCERGGERMTDQPVFVLGEELQALELAGFETEEEFQELLARHPRVLDFGSLADGRPLRLVLVAREMGVATHTESGAAYWLDHLFVDADGVPTLVEVKRATDTRIRREVVGQMLDYAANAARYWPAALLRRSFEETCVKDGRPLDEAYGELLGERSPDEFWTTVEERLAAGQMRLLFVADRIPLELRAIVEFLNRQMRQTDVYAVELTQYRGGGDLRVLVPRIHGEVATAAKSPSGRRTTQRTTRADMDASIGSRRDPEVRRIAAALLDHAAAWGRPEGGTAKYRSMSAYYPVSGRHVPLWTLSLQDGPTRDDLSFAFGSITYHLGRERAAAFAASLPAVPELAARLQVLPSKEYNAWPSVSLPALASAPGALEAVLSAIQGLMDGQGSAA</sequence>
<name>M3EMC0_9ACTN</name>
<reference evidence="3" key="1">
    <citation type="journal article" date="2013" name="Genome Announc.">
        <title>Draft Genome Sequence of Streptomyces bottropensis ATCC 25435, a Bottromycin-Producing Actinomycete.</title>
        <authorList>
            <person name="Zhang H."/>
            <person name="Zhou W."/>
            <person name="Zhuang Y."/>
            <person name="Liang X."/>
            <person name="Liu T."/>
        </authorList>
    </citation>
    <scope>NUCLEOTIDE SEQUENCE [LARGE SCALE GENOMIC DNA]</scope>
    <source>
        <strain evidence="3">ATCC 25435</strain>
    </source>
</reference>
<dbReference type="AlphaFoldDB" id="M3EMC0"/>
<dbReference type="GO" id="GO:0003676">
    <property type="term" value="F:nucleic acid binding"/>
    <property type="evidence" value="ECO:0007669"/>
    <property type="project" value="InterPro"/>
</dbReference>
<dbReference type="EMBL" id="KB405056">
    <property type="protein sequence ID" value="EMF57601.1"/>
    <property type="molecule type" value="Genomic_DNA"/>
</dbReference>
<feature type="region of interest" description="Disordered" evidence="1">
    <location>
        <begin position="264"/>
        <end position="289"/>
    </location>
</feature>
<dbReference type="Gene3D" id="3.40.1350.10">
    <property type="match status" value="1"/>
</dbReference>
<dbReference type="Proteomes" id="UP000030760">
    <property type="component" value="Unassembled WGS sequence"/>
</dbReference>
<evidence type="ECO:0000313" key="3">
    <source>
        <dbReference type="Proteomes" id="UP000030760"/>
    </source>
</evidence>
<feature type="compositionally biased region" description="Basic and acidic residues" evidence="1">
    <location>
        <begin position="278"/>
        <end position="289"/>
    </location>
</feature>
<gene>
    <name evidence="2" type="ORF">SBD_0273</name>
</gene>
<accession>M3EMC0</accession>
<evidence type="ECO:0000256" key="1">
    <source>
        <dbReference type="SAM" id="MobiDB-lite"/>
    </source>
</evidence>
<organism evidence="2 3">
    <name type="scientific">Streptomyces bottropensis ATCC 25435</name>
    <dbReference type="NCBI Taxonomy" id="1054862"/>
    <lineage>
        <taxon>Bacteria</taxon>
        <taxon>Bacillati</taxon>
        <taxon>Actinomycetota</taxon>
        <taxon>Actinomycetes</taxon>
        <taxon>Kitasatosporales</taxon>
        <taxon>Streptomycetaceae</taxon>
        <taxon>Streptomyces</taxon>
    </lineage>
</organism>
<dbReference type="InterPro" id="IPR011856">
    <property type="entry name" value="tRNA_endonuc-like_dom_sf"/>
</dbReference>
<protein>
    <submittedName>
        <fullName evidence="2">Uncharacterized protein</fullName>
    </submittedName>
</protein>